<sequence>MAERLEAIVSRYSKEHYEDVAKVLKENRAWARQMDSTHGRAVMASTIGQFAELFAADNPPVCQVGGHDGPCTPACLIGGFNREQFLTACGLATEPAIPDSIGEDDPACGHSPHEPVIGCCE</sequence>
<dbReference type="AlphaFoldDB" id="A0A0F9EAM8"/>
<gene>
    <name evidence="1" type="ORF">LCGC14_2390360</name>
</gene>
<comment type="caution">
    <text evidence="1">The sequence shown here is derived from an EMBL/GenBank/DDBJ whole genome shotgun (WGS) entry which is preliminary data.</text>
</comment>
<organism evidence="1">
    <name type="scientific">marine sediment metagenome</name>
    <dbReference type="NCBI Taxonomy" id="412755"/>
    <lineage>
        <taxon>unclassified sequences</taxon>
        <taxon>metagenomes</taxon>
        <taxon>ecological metagenomes</taxon>
    </lineage>
</organism>
<dbReference type="EMBL" id="LAZR01035658">
    <property type="protein sequence ID" value="KKL26926.1"/>
    <property type="molecule type" value="Genomic_DNA"/>
</dbReference>
<protein>
    <submittedName>
        <fullName evidence="1">Uncharacterized protein</fullName>
    </submittedName>
</protein>
<reference evidence="1" key="1">
    <citation type="journal article" date="2015" name="Nature">
        <title>Complex archaea that bridge the gap between prokaryotes and eukaryotes.</title>
        <authorList>
            <person name="Spang A."/>
            <person name="Saw J.H."/>
            <person name="Jorgensen S.L."/>
            <person name="Zaremba-Niedzwiedzka K."/>
            <person name="Martijn J."/>
            <person name="Lind A.E."/>
            <person name="van Eijk R."/>
            <person name="Schleper C."/>
            <person name="Guy L."/>
            <person name="Ettema T.J."/>
        </authorList>
    </citation>
    <scope>NUCLEOTIDE SEQUENCE</scope>
</reference>
<evidence type="ECO:0000313" key="1">
    <source>
        <dbReference type="EMBL" id="KKL26926.1"/>
    </source>
</evidence>
<proteinExistence type="predicted"/>
<name>A0A0F9EAM8_9ZZZZ</name>
<accession>A0A0F9EAM8</accession>